<name>A0A2A4I9U9_9SPHN</name>
<dbReference type="InterPro" id="IPR000160">
    <property type="entry name" value="GGDEF_dom"/>
</dbReference>
<gene>
    <name evidence="5" type="ORF">COA07_05190</name>
</gene>
<feature type="domain" description="GGDEF" evidence="4">
    <location>
        <begin position="348"/>
        <end position="481"/>
    </location>
</feature>
<evidence type="ECO:0000259" key="2">
    <source>
        <dbReference type="PROSITE" id="PS50113"/>
    </source>
</evidence>
<feature type="transmembrane region" description="Helical" evidence="1">
    <location>
        <begin position="120"/>
        <end position="141"/>
    </location>
</feature>
<dbReference type="Pfam" id="PF08448">
    <property type="entry name" value="PAS_4"/>
    <property type="match status" value="1"/>
</dbReference>
<dbReference type="SMART" id="SM00052">
    <property type="entry name" value="EAL"/>
    <property type="match status" value="1"/>
</dbReference>
<dbReference type="PANTHER" id="PTHR44757:SF2">
    <property type="entry name" value="BIOFILM ARCHITECTURE MAINTENANCE PROTEIN MBAA"/>
    <property type="match status" value="1"/>
</dbReference>
<dbReference type="CDD" id="cd01948">
    <property type="entry name" value="EAL"/>
    <property type="match status" value="1"/>
</dbReference>
<dbReference type="Proteomes" id="UP000218323">
    <property type="component" value="Unassembled WGS sequence"/>
</dbReference>
<dbReference type="InterPro" id="IPR013656">
    <property type="entry name" value="PAS_4"/>
</dbReference>
<dbReference type="CDD" id="cd00130">
    <property type="entry name" value="PAS"/>
    <property type="match status" value="1"/>
</dbReference>
<proteinExistence type="predicted"/>
<evidence type="ECO:0000259" key="3">
    <source>
        <dbReference type="PROSITE" id="PS50883"/>
    </source>
</evidence>
<dbReference type="Gene3D" id="3.30.70.270">
    <property type="match status" value="1"/>
</dbReference>
<feature type="domain" description="EAL" evidence="3">
    <location>
        <begin position="490"/>
        <end position="741"/>
    </location>
</feature>
<feature type="transmembrane region" description="Helical" evidence="1">
    <location>
        <begin position="40"/>
        <end position="57"/>
    </location>
</feature>
<dbReference type="Pfam" id="PF00990">
    <property type="entry name" value="GGDEF"/>
    <property type="match status" value="1"/>
</dbReference>
<dbReference type="PROSITE" id="PS50887">
    <property type="entry name" value="GGDEF"/>
    <property type="match status" value="1"/>
</dbReference>
<dbReference type="InterPro" id="IPR043128">
    <property type="entry name" value="Rev_trsase/Diguanyl_cyclase"/>
</dbReference>
<keyword evidence="1" id="KW-0472">Membrane</keyword>
<evidence type="ECO:0000313" key="5">
    <source>
        <dbReference type="EMBL" id="PCG15371.1"/>
    </source>
</evidence>
<dbReference type="InterPro" id="IPR052155">
    <property type="entry name" value="Biofilm_reg_signaling"/>
</dbReference>
<dbReference type="RefSeq" id="WP_096640705.1">
    <property type="nucleotide sequence ID" value="NZ_JBHIWA010000081.1"/>
</dbReference>
<dbReference type="SUPFAM" id="SSF55073">
    <property type="entry name" value="Nucleotide cyclase"/>
    <property type="match status" value="1"/>
</dbReference>
<evidence type="ECO:0000313" key="6">
    <source>
        <dbReference type="Proteomes" id="UP000218323"/>
    </source>
</evidence>
<dbReference type="NCBIfam" id="TIGR00254">
    <property type="entry name" value="GGDEF"/>
    <property type="match status" value="1"/>
</dbReference>
<dbReference type="PROSITE" id="PS50883">
    <property type="entry name" value="EAL"/>
    <property type="match status" value="1"/>
</dbReference>
<dbReference type="InterPro" id="IPR035965">
    <property type="entry name" value="PAS-like_dom_sf"/>
</dbReference>
<dbReference type="InterPro" id="IPR000014">
    <property type="entry name" value="PAS"/>
</dbReference>
<feature type="transmembrane region" description="Helical" evidence="1">
    <location>
        <begin position="69"/>
        <end position="86"/>
    </location>
</feature>
<accession>A0A2A4I9U9</accession>
<dbReference type="PROSITE" id="PS51257">
    <property type="entry name" value="PROKAR_LIPOPROTEIN"/>
    <property type="match status" value="1"/>
</dbReference>
<keyword evidence="1" id="KW-1133">Transmembrane helix</keyword>
<comment type="caution">
    <text evidence="5">The sequence shown here is derived from an EMBL/GenBank/DDBJ whole genome shotgun (WGS) entry which is preliminary data.</text>
</comment>
<dbReference type="SMART" id="SM00267">
    <property type="entry name" value="GGDEF"/>
    <property type="match status" value="1"/>
</dbReference>
<dbReference type="InterPro" id="IPR035919">
    <property type="entry name" value="EAL_sf"/>
</dbReference>
<dbReference type="InterPro" id="IPR001633">
    <property type="entry name" value="EAL_dom"/>
</dbReference>
<dbReference type="InterPro" id="IPR029787">
    <property type="entry name" value="Nucleotide_cyclase"/>
</dbReference>
<dbReference type="InterPro" id="IPR000700">
    <property type="entry name" value="PAS-assoc_C"/>
</dbReference>
<feature type="transmembrane region" description="Helical" evidence="1">
    <location>
        <begin position="92"/>
        <end position="113"/>
    </location>
</feature>
<protein>
    <submittedName>
        <fullName evidence="5">Diguanylate cyclase</fullName>
    </submittedName>
</protein>
<dbReference type="CDD" id="cd01949">
    <property type="entry name" value="GGDEF"/>
    <property type="match status" value="1"/>
</dbReference>
<dbReference type="Gene3D" id="3.30.450.20">
    <property type="entry name" value="PAS domain"/>
    <property type="match status" value="1"/>
</dbReference>
<dbReference type="PROSITE" id="PS50113">
    <property type="entry name" value="PAC"/>
    <property type="match status" value="1"/>
</dbReference>
<dbReference type="Pfam" id="PF00563">
    <property type="entry name" value="EAL"/>
    <property type="match status" value="1"/>
</dbReference>
<keyword evidence="1" id="KW-0812">Transmembrane</keyword>
<keyword evidence="6" id="KW-1185">Reference proteome</keyword>
<dbReference type="EMBL" id="NWVC01000002">
    <property type="protein sequence ID" value="PCG15371.1"/>
    <property type="molecule type" value="Genomic_DNA"/>
</dbReference>
<evidence type="ECO:0000259" key="4">
    <source>
        <dbReference type="PROSITE" id="PS50887"/>
    </source>
</evidence>
<feature type="domain" description="PAC" evidence="2">
    <location>
        <begin position="265"/>
        <end position="316"/>
    </location>
</feature>
<dbReference type="SUPFAM" id="SSF55785">
    <property type="entry name" value="PYP-like sensor domain (PAS domain)"/>
    <property type="match status" value="1"/>
</dbReference>
<dbReference type="PANTHER" id="PTHR44757">
    <property type="entry name" value="DIGUANYLATE CYCLASE DGCP"/>
    <property type="match status" value="1"/>
</dbReference>
<sequence>MARRVQLRAAARRAPLLLAAQIAAILGVLACLPSPFTQPVWPGWAAATALAAAIVCARRRRDLRSDDVAAIRGAGIDGIALGALWAGTTWLAVAAGGGAQTIVLWMLICALALAMATVRLMALSLGFVVAAVAGAAVPLWVATGPVAAIPALSIPLLAAAIAVARAQALLAAERAAQRLVESEATVRLALHEFDPDHADWLWETDAARRIVRVGARFAEVCARDPAEIEGVPLLQLLAGPSWDSGAFHPGLRQLADRLKNRDSFHGVIVPVLAGDQQRWWTIAATPRHDAGGHFAGFRGVASDITEQHVSTEKIHRMARFDTLTGLPNRLFVNESLGHALVDAERRGIRCAFMMIDLDRFKAVNDTLGHPVGDRLLERVSRRLTGLMSENEFIGRLGGDEFAVVVRDASDPQRVEQLAHAIIDTLSRPYEVDQHTLFIGASVGVATHPRDGRAAETLIRSADLALYRSKDRGGGVFHAYEPQLHAEAEERRLLELALRKALERDEFHLNYQPVVDARTGDLRGFEALLRWQHPELGLIPPNRFIGIAEETRLIGAIGAWVVRTACMEAARWPAPMRIAVNVSPEQLHQPQFLNIVADALGDSGLDPSRLELEVTESVFLREGLGATKVLEKIQALGVGLSLDDFGTGYSSLGYLGRTRFTSIKIDRSFVRNAASGTPEAVAIIRAVVAMADSLGMATTAEGVETARELQMVQQLGCTCIQGFYFGRPLAVADARALALRNGQAATSAVA</sequence>
<dbReference type="SUPFAM" id="SSF141868">
    <property type="entry name" value="EAL domain-like"/>
    <property type="match status" value="1"/>
</dbReference>
<evidence type="ECO:0000256" key="1">
    <source>
        <dbReference type="SAM" id="Phobius"/>
    </source>
</evidence>
<organism evidence="5 6">
    <name type="scientific">Sphingomonas adhaesiva</name>
    <dbReference type="NCBI Taxonomy" id="28212"/>
    <lineage>
        <taxon>Bacteria</taxon>
        <taxon>Pseudomonadati</taxon>
        <taxon>Pseudomonadota</taxon>
        <taxon>Alphaproteobacteria</taxon>
        <taxon>Sphingomonadales</taxon>
        <taxon>Sphingomonadaceae</taxon>
        <taxon>Sphingomonas</taxon>
    </lineage>
</organism>
<dbReference type="Gene3D" id="3.20.20.450">
    <property type="entry name" value="EAL domain"/>
    <property type="match status" value="1"/>
</dbReference>
<dbReference type="AlphaFoldDB" id="A0A2A4I9U9"/>
<reference evidence="5 6" key="1">
    <citation type="submission" date="2017-09" db="EMBL/GenBank/DDBJ databases">
        <title>Sphingomonas adhaesiva DSM 7418, whole genome shotgun sequence.</title>
        <authorList>
            <person name="Feng G."/>
            <person name="Zhu H."/>
        </authorList>
    </citation>
    <scope>NUCLEOTIDE SEQUENCE [LARGE SCALE GENOMIC DNA]</scope>
    <source>
        <strain evidence="5 6">DSM 7418</strain>
    </source>
</reference>